<evidence type="ECO:0000313" key="3">
    <source>
        <dbReference type="Proteomes" id="UP000010843"/>
    </source>
</evidence>
<dbReference type="GeneID" id="14335067"/>
<dbReference type="STRING" id="797303.Natpe_0608"/>
<accession>L0JI61</accession>
<feature type="region of interest" description="Disordered" evidence="1">
    <location>
        <begin position="1"/>
        <end position="20"/>
    </location>
</feature>
<dbReference type="OrthoDB" id="296997at2157"/>
<name>L0JI61_NATP1</name>
<dbReference type="HOGENOM" id="CLU_185762_0_0_2"/>
<sequence>MNMATSELQSRSVRPESAAVRLERVPSVPADATVRHVDQFETETLDAIYRAVTEDRPVSAAETDLEPGEVLVFTDYYRVERV</sequence>
<dbReference type="EMBL" id="CP003372">
    <property type="protein sequence ID" value="AGB30533.1"/>
    <property type="molecule type" value="Genomic_DNA"/>
</dbReference>
<proteinExistence type="predicted"/>
<dbReference type="eggNOG" id="arCOG09283">
    <property type="taxonomic scope" value="Archaea"/>
</dbReference>
<gene>
    <name evidence="2" type="ordered locus">Natpe_0608</name>
</gene>
<dbReference type="KEGG" id="npe:Natpe_0608"/>
<protein>
    <submittedName>
        <fullName evidence="2">Uncharacterized protein</fullName>
    </submittedName>
</protein>
<dbReference type="AlphaFoldDB" id="L0JI61"/>
<reference evidence="3" key="1">
    <citation type="submission" date="2012-02" db="EMBL/GenBank/DDBJ databases">
        <title>Complete sequence of chromosome of Natrinema pellirubrum DSM 15624.</title>
        <authorList>
            <person name="Lucas S."/>
            <person name="Han J."/>
            <person name="Lapidus A."/>
            <person name="Cheng J.-F."/>
            <person name="Goodwin L."/>
            <person name="Pitluck S."/>
            <person name="Peters L."/>
            <person name="Teshima H."/>
            <person name="Detter J.C."/>
            <person name="Han C."/>
            <person name="Tapia R."/>
            <person name="Land M."/>
            <person name="Hauser L."/>
            <person name="Kyrpides N."/>
            <person name="Ivanova N."/>
            <person name="Pagani I."/>
            <person name="Sproer C."/>
            <person name="Anderson I."/>
            <person name="Woyke T."/>
        </authorList>
    </citation>
    <scope>NUCLEOTIDE SEQUENCE [LARGE SCALE GENOMIC DNA]</scope>
    <source>
        <strain evidence="3">DSM 15624 / JCM 10476 / NCIMB 786</strain>
    </source>
</reference>
<evidence type="ECO:0000256" key="1">
    <source>
        <dbReference type="SAM" id="MobiDB-lite"/>
    </source>
</evidence>
<dbReference type="Proteomes" id="UP000010843">
    <property type="component" value="Chromosome"/>
</dbReference>
<evidence type="ECO:0000313" key="2">
    <source>
        <dbReference type="EMBL" id="AGB30533.1"/>
    </source>
</evidence>
<dbReference type="RefSeq" id="WP_015298729.1">
    <property type="nucleotide sequence ID" value="NC_019962.1"/>
</dbReference>
<organism evidence="2 3">
    <name type="scientific">Natrinema pellirubrum (strain DSM 15624 / CIP 106293 / JCM 10476 / NCIMB 786 / 157)</name>
    <dbReference type="NCBI Taxonomy" id="797303"/>
    <lineage>
        <taxon>Archaea</taxon>
        <taxon>Methanobacteriati</taxon>
        <taxon>Methanobacteriota</taxon>
        <taxon>Stenosarchaea group</taxon>
        <taxon>Halobacteria</taxon>
        <taxon>Halobacteriales</taxon>
        <taxon>Natrialbaceae</taxon>
        <taxon>Natrinema</taxon>
    </lineage>
</organism>
<feature type="compositionally biased region" description="Polar residues" evidence="1">
    <location>
        <begin position="1"/>
        <end position="12"/>
    </location>
</feature>